<protein>
    <submittedName>
        <fullName evidence="2">DUF4261 domain-containing protein</fullName>
    </submittedName>
</protein>
<keyword evidence="3" id="KW-1185">Reference proteome</keyword>
<evidence type="ECO:0000313" key="3">
    <source>
        <dbReference type="Proteomes" id="UP001201549"/>
    </source>
</evidence>
<reference evidence="3" key="2">
    <citation type="submission" date="2023-07" db="EMBL/GenBank/DDBJ databases">
        <title>Shewanella mangrovi sp. nov., an acetaldehyde- degrading bacterium isolated from mangrove sediment.</title>
        <authorList>
            <person name="Liu Y."/>
        </authorList>
    </citation>
    <scope>NUCLEOTIDE SEQUENCE [LARGE SCALE GENOMIC DNA]</scope>
    <source>
        <strain evidence="3">C32</strain>
    </source>
</reference>
<dbReference type="RefSeq" id="WP_238897030.1">
    <property type="nucleotide sequence ID" value="NZ_JAKOGG010000010.1"/>
</dbReference>
<dbReference type="InterPro" id="IPR025357">
    <property type="entry name" value="DUF4261"/>
</dbReference>
<accession>A0ABT2FQS3</accession>
<dbReference type="Pfam" id="PF14080">
    <property type="entry name" value="DUF4261"/>
    <property type="match status" value="1"/>
</dbReference>
<gene>
    <name evidence="2" type="ORF">L9G74_13970</name>
</gene>
<proteinExistence type="predicted"/>
<evidence type="ECO:0000259" key="1">
    <source>
        <dbReference type="Pfam" id="PF14080"/>
    </source>
</evidence>
<feature type="domain" description="DUF4261" evidence="1">
    <location>
        <begin position="174"/>
        <end position="238"/>
    </location>
</feature>
<evidence type="ECO:0000313" key="2">
    <source>
        <dbReference type="EMBL" id="MCS4557554.1"/>
    </source>
</evidence>
<comment type="caution">
    <text evidence="2">The sequence shown here is derived from an EMBL/GenBank/DDBJ whole genome shotgun (WGS) entry which is preliminary data.</text>
</comment>
<name>A0ABT2FQS3_9GAMM</name>
<reference evidence="2 3" key="1">
    <citation type="submission" date="2022-02" db="EMBL/GenBank/DDBJ databases">
        <authorList>
            <person name="Zhuang L."/>
        </authorList>
    </citation>
    <scope>NUCLEOTIDE SEQUENCE [LARGE SCALE GENOMIC DNA]</scope>
    <source>
        <strain evidence="2 3">C32</strain>
    </source>
</reference>
<organism evidence="2 3">
    <name type="scientific">Shewanella electrica</name>
    <dbReference type="NCBI Taxonomy" id="515560"/>
    <lineage>
        <taxon>Bacteria</taxon>
        <taxon>Pseudomonadati</taxon>
        <taxon>Pseudomonadota</taxon>
        <taxon>Gammaproteobacteria</taxon>
        <taxon>Alteromonadales</taxon>
        <taxon>Shewanellaceae</taxon>
        <taxon>Shewanella</taxon>
    </lineage>
</organism>
<dbReference type="Proteomes" id="UP001201549">
    <property type="component" value="Unassembled WGS sequence"/>
</dbReference>
<sequence length="250" mass="27523">MPLLLSMPLFTDVPKLKPDELCVYLRQHWADIAEITAVEADDRSVSFYCGTTLVLLAIMPAALPWSELEGPCHTSWLWPEALTEVKQHCHHLVITVSDDALEPVPLSALLTQVTAAVLATTDKALGVYWCNAALLVPQQLFIDFAVQVLPNEVPIYLWVDVRAGQDEGGSSGFTTGLEALGLMEIEALQTPEPVAELRERLTSLAVYTIENGPVINDGDTIGESEQERIGVVYSASHFGHEQQVMLLQYR</sequence>
<dbReference type="EMBL" id="JAKOGG010000010">
    <property type="protein sequence ID" value="MCS4557554.1"/>
    <property type="molecule type" value="Genomic_DNA"/>
</dbReference>